<dbReference type="EMBL" id="JYDH01000007">
    <property type="protein sequence ID" value="KRY41525.1"/>
    <property type="molecule type" value="Genomic_DNA"/>
</dbReference>
<reference evidence="1 2" key="1">
    <citation type="submission" date="2015-01" db="EMBL/GenBank/DDBJ databases">
        <title>Evolution of Trichinella species and genotypes.</title>
        <authorList>
            <person name="Korhonen P.K."/>
            <person name="Edoardo P."/>
            <person name="Giuseppe L.R."/>
            <person name="Gasser R.B."/>
        </authorList>
    </citation>
    <scope>NUCLEOTIDE SEQUENCE [LARGE SCALE GENOMIC DNA]</scope>
    <source>
        <strain evidence="1">ISS3</strain>
    </source>
</reference>
<gene>
    <name evidence="1" type="ORF">T01_1200</name>
</gene>
<protein>
    <submittedName>
        <fullName evidence="1">Uncharacterized protein</fullName>
    </submittedName>
</protein>
<keyword evidence="2" id="KW-1185">Reference proteome</keyword>
<accession>A0A0V1BWK0</accession>
<organism evidence="1 2">
    <name type="scientific">Trichinella spiralis</name>
    <name type="common">Trichina worm</name>
    <dbReference type="NCBI Taxonomy" id="6334"/>
    <lineage>
        <taxon>Eukaryota</taxon>
        <taxon>Metazoa</taxon>
        <taxon>Ecdysozoa</taxon>
        <taxon>Nematoda</taxon>
        <taxon>Enoplea</taxon>
        <taxon>Dorylaimia</taxon>
        <taxon>Trichinellida</taxon>
        <taxon>Trichinellidae</taxon>
        <taxon>Trichinella</taxon>
    </lineage>
</organism>
<evidence type="ECO:0000313" key="1">
    <source>
        <dbReference type="EMBL" id="KRY41525.1"/>
    </source>
</evidence>
<dbReference type="AlphaFoldDB" id="A0A0V1BWK0"/>
<name>A0A0V1BWK0_TRISP</name>
<proteinExistence type="predicted"/>
<sequence>MSSEKVASATKTSEVAIRSFKSACCDIGKFELFILFEIQILLQLPIIEYCSGSQTLFAVTNAENGNFSRPICLHEYA</sequence>
<dbReference type="InParanoid" id="A0A0V1BWK0"/>
<dbReference type="Proteomes" id="UP000054776">
    <property type="component" value="Unassembled WGS sequence"/>
</dbReference>
<comment type="caution">
    <text evidence="1">The sequence shown here is derived from an EMBL/GenBank/DDBJ whole genome shotgun (WGS) entry which is preliminary data.</text>
</comment>
<evidence type="ECO:0000313" key="2">
    <source>
        <dbReference type="Proteomes" id="UP000054776"/>
    </source>
</evidence>